<feature type="compositionally biased region" description="Acidic residues" evidence="1">
    <location>
        <begin position="526"/>
        <end position="536"/>
    </location>
</feature>
<organism evidence="2 3">
    <name type="scientific">Triangularia verruculosa</name>
    <dbReference type="NCBI Taxonomy" id="2587418"/>
    <lineage>
        <taxon>Eukaryota</taxon>
        <taxon>Fungi</taxon>
        <taxon>Dikarya</taxon>
        <taxon>Ascomycota</taxon>
        <taxon>Pezizomycotina</taxon>
        <taxon>Sordariomycetes</taxon>
        <taxon>Sordariomycetidae</taxon>
        <taxon>Sordariales</taxon>
        <taxon>Podosporaceae</taxon>
        <taxon>Triangularia</taxon>
    </lineage>
</organism>
<feature type="compositionally biased region" description="Basic and acidic residues" evidence="1">
    <location>
        <begin position="370"/>
        <end position="382"/>
    </location>
</feature>
<feature type="region of interest" description="Disordered" evidence="1">
    <location>
        <begin position="361"/>
        <end position="384"/>
    </location>
</feature>
<reference evidence="2" key="1">
    <citation type="journal article" date="2023" name="Mol. Phylogenet. Evol.">
        <title>Genome-scale phylogeny and comparative genomics of the fungal order Sordariales.</title>
        <authorList>
            <person name="Hensen N."/>
            <person name="Bonometti L."/>
            <person name="Westerberg I."/>
            <person name="Brannstrom I.O."/>
            <person name="Guillou S."/>
            <person name="Cros-Aarteil S."/>
            <person name="Calhoun S."/>
            <person name="Haridas S."/>
            <person name="Kuo A."/>
            <person name="Mondo S."/>
            <person name="Pangilinan J."/>
            <person name="Riley R."/>
            <person name="LaButti K."/>
            <person name="Andreopoulos B."/>
            <person name="Lipzen A."/>
            <person name="Chen C."/>
            <person name="Yan M."/>
            <person name="Daum C."/>
            <person name="Ng V."/>
            <person name="Clum A."/>
            <person name="Steindorff A."/>
            <person name="Ohm R.A."/>
            <person name="Martin F."/>
            <person name="Silar P."/>
            <person name="Natvig D.O."/>
            <person name="Lalanne C."/>
            <person name="Gautier V."/>
            <person name="Ament-Velasquez S.L."/>
            <person name="Kruys A."/>
            <person name="Hutchinson M.I."/>
            <person name="Powell A.J."/>
            <person name="Barry K."/>
            <person name="Miller A.N."/>
            <person name="Grigoriev I.V."/>
            <person name="Debuchy R."/>
            <person name="Gladieux P."/>
            <person name="Hiltunen Thoren M."/>
            <person name="Johannesson H."/>
        </authorList>
    </citation>
    <scope>NUCLEOTIDE SEQUENCE</scope>
    <source>
        <strain evidence="2">CBS 315.58</strain>
    </source>
</reference>
<feature type="compositionally biased region" description="Acidic residues" evidence="1">
    <location>
        <begin position="579"/>
        <end position="589"/>
    </location>
</feature>
<gene>
    <name evidence="2" type="ORF">QBC40DRAFT_270366</name>
</gene>
<keyword evidence="3" id="KW-1185">Reference proteome</keyword>
<evidence type="ECO:0000313" key="3">
    <source>
        <dbReference type="Proteomes" id="UP001303160"/>
    </source>
</evidence>
<dbReference type="InterPro" id="IPR010770">
    <property type="entry name" value="Ecd"/>
</dbReference>
<name>A0AAN7AQN0_9PEZI</name>
<feature type="compositionally biased region" description="Basic and acidic residues" evidence="1">
    <location>
        <begin position="408"/>
        <end position="419"/>
    </location>
</feature>
<dbReference type="GO" id="GO:0005634">
    <property type="term" value="C:nucleus"/>
    <property type="evidence" value="ECO:0007669"/>
    <property type="project" value="TreeGrafter"/>
</dbReference>
<feature type="region of interest" description="Disordered" evidence="1">
    <location>
        <begin position="557"/>
        <end position="589"/>
    </location>
</feature>
<dbReference type="AlphaFoldDB" id="A0AAN7AQN0"/>
<accession>A0AAN7AQN0</accession>
<dbReference type="Proteomes" id="UP001303160">
    <property type="component" value="Unassembled WGS sequence"/>
</dbReference>
<protein>
    <submittedName>
        <fullName evidence="2">Small glutamine rich protein with tetratricopeptide repeats 1</fullName>
    </submittedName>
</protein>
<feature type="compositionally biased region" description="Acidic residues" evidence="1">
    <location>
        <begin position="626"/>
        <end position="636"/>
    </location>
</feature>
<dbReference type="Pfam" id="PF07093">
    <property type="entry name" value="SGT1"/>
    <property type="match status" value="1"/>
</dbReference>
<evidence type="ECO:0000256" key="1">
    <source>
        <dbReference type="SAM" id="MobiDB-lite"/>
    </source>
</evidence>
<proteinExistence type="predicted"/>
<dbReference type="PANTHER" id="PTHR13060:SF0">
    <property type="entry name" value="PROTEIN ECDYSONELESS HOMOLOG"/>
    <property type="match status" value="1"/>
</dbReference>
<feature type="region of interest" description="Disordered" evidence="1">
    <location>
        <begin position="437"/>
        <end position="536"/>
    </location>
</feature>
<dbReference type="EMBL" id="MU864099">
    <property type="protein sequence ID" value="KAK4194095.1"/>
    <property type="molecule type" value="Genomic_DNA"/>
</dbReference>
<feature type="region of interest" description="Disordered" evidence="1">
    <location>
        <begin position="396"/>
        <end position="423"/>
    </location>
</feature>
<comment type="caution">
    <text evidence="2">The sequence shown here is derived from an EMBL/GenBank/DDBJ whole genome shotgun (WGS) entry which is preliminary data.</text>
</comment>
<dbReference type="PANTHER" id="PTHR13060">
    <property type="entry name" value="SGT1 PROTEIN HSGT1 SUPPRESSOR OF GCR2"/>
    <property type="match status" value="1"/>
</dbReference>
<sequence>MDNAPELRPGDEGFDGFRMRLPEDCVEYMLFVIGEKSDNGLPSLEAVKKAADKKLTELAKDYIWQREPFRLETKIQKGSGLSYLHGTTHYGDNVEDEWLIVYLLRELTKSFPNLWVRVSDSDGEFLLIEAAKVLPKWLSPENDTNRVWIHQSKLLIIPLDNTSPNKNLTLTSAISMIKSTPSALLHSPFIEAESFYRLEKYPSAISSSTHYALVTIPRKLAYILHSRPQSIAPATEAFYLRDPASLKPLLFPSPSTPLIFPPNDLITISIRFTKVLYAQLKSQHFAPPPPAWKALLHAAEVEAATNPTSDSAQKTLARLDLGMKLTTGFELLCSGDKAETHPNRVVREVALLLEDLAEDGEDNILPTDEQIEKEWGDAKREDDDSWMDIDYTQFEKELAGSGSGNKPPKPDKAKGERGFGDASTQADLQKIVERFEAFLNDEDAGVDGAVLGDEDDDEDEMDVDDDESGEDEEWEDEDKEVSFDEEQFQRMMREMMGLPGDDGKQSASTTQPGTKDKGKQTPAVVEEVDSEDEDEAEAIQKMMQQFESELKGLGALSLDPKATATERRVKDVGQSSKEEESENEEGEVDIDYNLAKNLLESFKSQAGMAGPAGNLLGLMGVVLPRDEEDDSDEDDTTTPTIKGKGKEKA</sequence>
<evidence type="ECO:0000313" key="2">
    <source>
        <dbReference type="EMBL" id="KAK4194095.1"/>
    </source>
</evidence>
<feature type="compositionally biased region" description="Acidic residues" evidence="1">
    <location>
        <begin position="452"/>
        <end position="486"/>
    </location>
</feature>
<reference evidence="2" key="2">
    <citation type="submission" date="2023-05" db="EMBL/GenBank/DDBJ databases">
        <authorList>
            <consortium name="Lawrence Berkeley National Laboratory"/>
            <person name="Steindorff A."/>
            <person name="Hensen N."/>
            <person name="Bonometti L."/>
            <person name="Westerberg I."/>
            <person name="Brannstrom I.O."/>
            <person name="Guillou S."/>
            <person name="Cros-Aarteil S."/>
            <person name="Calhoun S."/>
            <person name="Haridas S."/>
            <person name="Kuo A."/>
            <person name="Mondo S."/>
            <person name="Pangilinan J."/>
            <person name="Riley R."/>
            <person name="Labutti K."/>
            <person name="Andreopoulos B."/>
            <person name="Lipzen A."/>
            <person name="Chen C."/>
            <person name="Yanf M."/>
            <person name="Daum C."/>
            <person name="Ng V."/>
            <person name="Clum A."/>
            <person name="Ohm R."/>
            <person name="Martin F."/>
            <person name="Silar P."/>
            <person name="Natvig D."/>
            <person name="Lalanne C."/>
            <person name="Gautier V."/>
            <person name="Ament-Velasquez S.L."/>
            <person name="Kruys A."/>
            <person name="Hutchinson M.I."/>
            <person name="Powell A.J."/>
            <person name="Barry K."/>
            <person name="Miller A.N."/>
            <person name="Grigoriev I.V."/>
            <person name="Debuchy R."/>
            <person name="Gladieux P."/>
            <person name="Thoren M.H."/>
            <person name="Johannesson H."/>
        </authorList>
    </citation>
    <scope>NUCLEOTIDE SEQUENCE</scope>
    <source>
        <strain evidence="2">CBS 315.58</strain>
    </source>
</reference>
<feature type="region of interest" description="Disordered" evidence="1">
    <location>
        <begin position="620"/>
        <end position="649"/>
    </location>
</feature>